<sequence>MKVLFDHQIFVLQKFGGISRYFNEIMKMHSSEIDVMRVDPALFIEDQPVQKNNLLARGTRFLKRKIGASTQVHSRELPVKAEEQIRGDNFDLLHPTYYGDYFDRYTDKPFVLTVYDMIHEVYKENFSLNDPISHNKLVLCNKASMIIAISHKTKEDLVDIFGINEDKVHVTHLASDFNKIVAKRPNIPEGVNKYVLFVGNRGLYKNFYFMVMSLTSILKDDKSLHILCTGHPFTKEEQSFFKDFNIGSQIKSIYLEDDSELAWVYQNAELFIFPSLYEGFGLPLLEAFASECPVVSSTGGSLPEVGGDAALYFDPKNSLAIQDAVRSVLYDSSLKSDLINKGKKRFAEFSWDRCRAETLAVYQAAIANA</sequence>
<dbReference type="PANTHER" id="PTHR46401">
    <property type="entry name" value="GLYCOSYLTRANSFERASE WBBK-RELATED"/>
    <property type="match status" value="1"/>
</dbReference>
<proteinExistence type="predicted"/>
<dbReference type="Gene3D" id="3.40.50.2000">
    <property type="entry name" value="Glycogen Phosphorylase B"/>
    <property type="match status" value="2"/>
</dbReference>
<dbReference type="Proteomes" id="UP000831113">
    <property type="component" value="Chromosome"/>
</dbReference>
<dbReference type="Pfam" id="PF00534">
    <property type="entry name" value="Glycos_transf_1"/>
    <property type="match status" value="1"/>
</dbReference>
<evidence type="ECO:0000313" key="5">
    <source>
        <dbReference type="Proteomes" id="UP000831113"/>
    </source>
</evidence>
<dbReference type="PANTHER" id="PTHR46401:SF2">
    <property type="entry name" value="GLYCOSYLTRANSFERASE WBBK-RELATED"/>
    <property type="match status" value="1"/>
</dbReference>
<keyword evidence="1" id="KW-0808">Transferase</keyword>
<evidence type="ECO:0000259" key="2">
    <source>
        <dbReference type="Pfam" id="PF00534"/>
    </source>
</evidence>
<feature type="domain" description="Glycosyl transferase family 1" evidence="2">
    <location>
        <begin position="192"/>
        <end position="345"/>
    </location>
</feature>
<keyword evidence="5" id="KW-1185">Reference proteome</keyword>
<gene>
    <name evidence="4" type="ORF">MTX78_04925</name>
</gene>
<organism evidence="4 5">
    <name type="scientific">Hymenobacter tibetensis</name>
    <dbReference type="NCBI Taxonomy" id="497967"/>
    <lineage>
        <taxon>Bacteria</taxon>
        <taxon>Pseudomonadati</taxon>
        <taxon>Bacteroidota</taxon>
        <taxon>Cytophagia</taxon>
        <taxon>Cytophagales</taxon>
        <taxon>Hymenobacteraceae</taxon>
        <taxon>Hymenobacter</taxon>
    </lineage>
</organism>
<dbReference type="InterPro" id="IPR028098">
    <property type="entry name" value="Glyco_trans_4-like_N"/>
</dbReference>
<evidence type="ECO:0000313" key="4">
    <source>
        <dbReference type="EMBL" id="UOG75943.1"/>
    </source>
</evidence>
<dbReference type="Pfam" id="PF13439">
    <property type="entry name" value="Glyco_transf_4"/>
    <property type="match status" value="1"/>
</dbReference>
<evidence type="ECO:0000256" key="1">
    <source>
        <dbReference type="ARBA" id="ARBA00022679"/>
    </source>
</evidence>
<protein>
    <submittedName>
        <fullName evidence="4">Glycosyltransferase family 4 protein</fullName>
    </submittedName>
</protein>
<dbReference type="RefSeq" id="WP_243800436.1">
    <property type="nucleotide sequence ID" value="NZ_CP094669.1"/>
</dbReference>
<reference evidence="4 5" key="1">
    <citation type="submission" date="2022-03" db="EMBL/GenBank/DDBJ databases">
        <title>Hymenobactersp. isolated from the air.</title>
        <authorList>
            <person name="Won M."/>
            <person name="Kwon S.-W."/>
        </authorList>
    </citation>
    <scope>NUCLEOTIDE SEQUENCE [LARGE SCALE GENOMIC DNA]</scope>
    <source>
        <strain evidence="4 5">KACC 21982</strain>
    </source>
</reference>
<dbReference type="EMBL" id="CP094669">
    <property type="protein sequence ID" value="UOG75943.1"/>
    <property type="molecule type" value="Genomic_DNA"/>
</dbReference>
<evidence type="ECO:0000259" key="3">
    <source>
        <dbReference type="Pfam" id="PF13439"/>
    </source>
</evidence>
<dbReference type="CDD" id="cd03809">
    <property type="entry name" value="GT4_MtfB-like"/>
    <property type="match status" value="1"/>
</dbReference>
<dbReference type="InterPro" id="IPR001296">
    <property type="entry name" value="Glyco_trans_1"/>
</dbReference>
<feature type="domain" description="Glycosyltransferase subfamily 4-like N-terminal" evidence="3">
    <location>
        <begin position="74"/>
        <end position="172"/>
    </location>
</feature>
<name>A0ABY4D0J8_9BACT</name>
<accession>A0ABY4D0J8</accession>
<dbReference type="SUPFAM" id="SSF53756">
    <property type="entry name" value="UDP-Glycosyltransferase/glycogen phosphorylase"/>
    <property type="match status" value="1"/>
</dbReference>